<organism evidence="2 3">
    <name type="scientific">Plakobranchus ocellatus</name>
    <dbReference type="NCBI Taxonomy" id="259542"/>
    <lineage>
        <taxon>Eukaryota</taxon>
        <taxon>Metazoa</taxon>
        <taxon>Spiralia</taxon>
        <taxon>Lophotrochozoa</taxon>
        <taxon>Mollusca</taxon>
        <taxon>Gastropoda</taxon>
        <taxon>Heterobranchia</taxon>
        <taxon>Euthyneura</taxon>
        <taxon>Panpulmonata</taxon>
        <taxon>Sacoglossa</taxon>
        <taxon>Placobranchoidea</taxon>
        <taxon>Plakobranchidae</taxon>
        <taxon>Plakobranchus</taxon>
    </lineage>
</organism>
<dbReference type="Proteomes" id="UP000735302">
    <property type="component" value="Unassembled WGS sequence"/>
</dbReference>
<dbReference type="PANTHER" id="PTHR37984:SF15">
    <property type="entry name" value="INTEGRASE CATALYTIC DOMAIN-CONTAINING PROTEIN"/>
    <property type="match status" value="1"/>
</dbReference>
<gene>
    <name evidence="2" type="ORF">PoB_002281000</name>
</gene>
<dbReference type="InterPro" id="IPR050951">
    <property type="entry name" value="Retrovirus_Pol_polyprotein"/>
</dbReference>
<evidence type="ECO:0000259" key="1">
    <source>
        <dbReference type="PROSITE" id="PS50994"/>
    </source>
</evidence>
<evidence type="ECO:0000313" key="2">
    <source>
        <dbReference type="EMBL" id="GFN96304.1"/>
    </source>
</evidence>
<evidence type="ECO:0000313" key="3">
    <source>
        <dbReference type="Proteomes" id="UP000735302"/>
    </source>
</evidence>
<dbReference type="Pfam" id="PF00665">
    <property type="entry name" value="rve"/>
    <property type="match status" value="1"/>
</dbReference>
<dbReference type="GO" id="GO:0015074">
    <property type="term" value="P:DNA integration"/>
    <property type="evidence" value="ECO:0007669"/>
    <property type="project" value="InterPro"/>
</dbReference>
<protein>
    <submittedName>
        <fullName evidence="2">Pol polyprotein</fullName>
    </submittedName>
</protein>
<dbReference type="InterPro" id="IPR012337">
    <property type="entry name" value="RNaseH-like_sf"/>
</dbReference>
<keyword evidence="3" id="KW-1185">Reference proteome</keyword>
<feature type="domain" description="Integrase catalytic" evidence="1">
    <location>
        <begin position="1"/>
        <end position="101"/>
    </location>
</feature>
<sequence>MEMSSFGRDTVMVITDVFSKWAMAVPVRNQTARTVVRVLVEEWFIVLGAPAWIHSDKRRAFESEVVSEPCEHYGIVESRTVPYNPRCNGQTERFNRTLHDL</sequence>
<dbReference type="GO" id="GO:0003676">
    <property type="term" value="F:nucleic acid binding"/>
    <property type="evidence" value="ECO:0007669"/>
    <property type="project" value="InterPro"/>
</dbReference>
<dbReference type="PANTHER" id="PTHR37984">
    <property type="entry name" value="PROTEIN CBG26694"/>
    <property type="match status" value="1"/>
</dbReference>
<accession>A0AAV3ZKV8</accession>
<comment type="caution">
    <text evidence="2">The sequence shown here is derived from an EMBL/GenBank/DDBJ whole genome shotgun (WGS) entry which is preliminary data.</text>
</comment>
<dbReference type="Gene3D" id="3.30.420.10">
    <property type="entry name" value="Ribonuclease H-like superfamily/Ribonuclease H"/>
    <property type="match status" value="1"/>
</dbReference>
<proteinExistence type="predicted"/>
<dbReference type="InterPro" id="IPR001584">
    <property type="entry name" value="Integrase_cat-core"/>
</dbReference>
<name>A0AAV3ZKV8_9GAST</name>
<dbReference type="SUPFAM" id="SSF53098">
    <property type="entry name" value="Ribonuclease H-like"/>
    <property type="match status" value="1"/>
</dbReference>
<dbReference type="EMBL" id="BLXT01002667">
    <property type="protein sequence ID" value="GFN96304.1"/>
    <property type="molecule type" value="Genomic_DNA"/>
</dbReference>
<reference evidence="2 3" key="1">
    <citation type="journal article" date="2021" name="Elife">
        <title>Chloroplast acquisition without the gene transfer in kleptoplastic sea slugs, Plakobranchus ocellatus.</title>
        <authorList>
            <person name="Maeda T."/>
            <person name="Takahashi S."/>
            <person name="Yoshida T."/>
            <person name="Shimamura S."/>
            <person name="Takaki Y."/>
            <person name="Nagai Y."/>
            <person name="Toyoda A."/>
            <person name="Suzuki Y."/>
            <person name="Arimoto A."/>
            <person name="Ishii H."/>
            <person name="Satoh N."/>
            <person name="Nishiyama T."/>
            <person name="Hasebe M."/>
            <person name="Maruyama T."/>
            <person name="Minagawa J."/>
            <person name="Obokata J."/>
            <person name="Shigenobu S."/>
        </authorList>
    </citation>
    <scope>NUCLEOTIDE SEQUENCE [LARGE SCALE GENOMIC DNA]</scope>
</reference>
<dbReference type="PROSITE" id="PS50994">
    <property type="entry name" value="INTEGRASE"/>
    <property type="match status" value="1"/>
</dbReference>
<dbReference type="AlphaFoldDB" id="A0AAV3ZKV8"/>
<dbReference type="InterPro" id="IPR036397">
    <property type="entry name" value="RNaseH_sf"/>
</dbReference>